<feature type="chain" id="PRO_5046375219" description="Lipoprotein LprG" evidence="1">
    <location>
        <begin position="25"/>
        <end position="278"/>
    </location>
</feature>
<evidence type="ECO:0000313" key="2">
    <source>
        <dbReference type="EMBL" id="GAA3683275.1"/>
    </source>
</evidence>
<keyword evidence="3" id="KW-1185">Reference proteome</keyword>
<reference evidence="3" key="1">
    <citation type="journal article" date="2019" name="Int. J. Syst. Evol. Microbiol.">
        <title>The Global Catalogue of Microorganisms (GCM) 10K type strain sequencing project: providing services to taxonomists for standard genome sequencing and annotation.</title>
        <authorList>
            <consortium name="The Broad Institute Genomics Platform"/>
            <consortium name="The Broad Institute Genome Sequencing Center for Infectious Disease"/>
            <person name="Wu L."/>
            <person name="Ma J."/>
        </authorList>
    </citation>
    <scope>NUCLEOTIDE SEQUENCE [LARGE SCALE GENOMIC DNA]</scope>
    <source>
        <strain evidence="3">JCM 16904</strain>
    </source>
</reference>
<gene>
    <name evidence="2" type="ORF">GCM10022224_054770</name>
</gene>
<dbReference type="RefSeq" id="WP_344884076.1">
    <property type="nucleotide sequence ID" value="NZ_BAAAZP010000100.1"/>
</dbReference>
<accession>A0ABP7C9Z5</accession>
<name>A0ABP7C9Z5_9ACTN</name>
<dbReference type="EMBL" id="BAAAZP010000100">
    <property type="protein sequence ID" value="GAA3683275.1"/>
    <property type="molecule type" value="Genomic_DNA"/>
</dbReference>
<keyword evidence="1" id="KW-0732">Signal</keyword>
<comment type="caution">
    <text evidence="2">The sequence shown here is derived from an EMBL/GenBank/DDBJ whole genome shotgun (WGS) entry which is preliminary data.</text>
</comment>
<protein>
    <recommendedName>
        <fullName evidence="4">Lipoprotein LprG</fullName>
    </recommendedName>
</protein>
<evidence type="ECO:0000256" key="1">
    <source>
        <dbReference type="SAM" id="SignalP"/>
    </source>
</evidence>
<feature type="signal peptide" evidence="1">
    <location>
        <begin position="1"/>
        <end position="24"/>
    </location>
</feature>
<proteinExistence type="predicted"/>
<sequence length="278" mass="29358">MKRTIVGVAVVAGMVQLSAAPAHAALTSDPVKALQSQLARGKAVNLTATAKVTYAAGLVATSALDGTVGFGPRGPVASDLGQTLQYSEKLLGQLKKSSPEETEALQEGPIRMVSSGGLSYVSGPVVDQALIQGESWVRYRKVILPPSNLVVEALDPATLKTLIAARTSWSGGILKGSVKAGKLAKASAPFAAFYGKSFTAKRDGKITYTLWFGEKGLVERVSAKASLPIQNRTVHVESDTRYADWGREVTVQLPLEGDAIDQSEVKDRVPGKMPGIWN</sequence>
<evidence type="ECO:0000313" key="3">
    <source>
        <dbReference type="Proteomes" id="UP001500902"/>
    </source>
</evidence>
<organism evidence="2 3">
    <name type="scientific">Nonomuraea antimicrobica</name>
    <dbReference type="NCBI Taxonomy" id="561173"/>
    <lineage>
        <taxon>Bacteria</taxon>
        <taxon>Bacillati</taxon>
        <taxon>Actinomycetota</taxon>
        <taxon>Actinomycetes</taxon>
        <taxon>Streptosporangiales</taxon>
        <taxon>Streptosporangiaceae</taxon>
        <taxon>Nonomuraea</taxon>
    </lineage>
</organism>
<evidence type="ECO:0008006" key="4">
    <source>
        <dbReference type="Google" id="ProtNLM"/>
    </source>
</evidence>
<dbReference type="Proteomes" id="UP001500902">
    <property type="component" value="Unassembled WGS sequence"/>
</dbReference>